<gene>
    <name evidence="2" type="ORF">ACFPVY_07745</name>
</gene>
<feature type="domain" description="DUF6923" evidence="1">
    <location>
        <begin position="385"/>
        <end position="588"/>
    </location>
</feature>
<sequence length="701" mass="73506">MINLFLDNIIHAFSKKGVYTRRFCLSLFWSFTFMSFVTVTEAQTRTISGTIYNDTDGSVNINGVASTISTGTNPLYVNLINPSGNIVYTATVNASGIFNIPTGFAAQGITYQLQLSKLSGVAGAIVPQRVLPPGWGYVGESKTGVTPYASDGLVDGYIEYTIGASNITDLRFGIGLAPALSNTTNYNRVSGIYQVPCGSAVANLNTLTASNTPSGSAITWHTGLVATAANRVTPVTNIAGTRNLYASFNNGTNYSPTTLVSIFASVCVADDDYSGTLVIQGIGATLPSIYTNDNYNAASVELTPSSVDFLYELWSTNIATVADDGKLIVSATAPAGTYTFYYKLVDNDPDAYGSNVSDLATVTIVISKPFSCDSKLYVSVNGSSAGTTQLSELTTASAITFAPNVGAASTPAYNATAFNPVDNFMYAISLATNQLLRIDADGNVTNIGAVTSLPVGSYLAGEIDVNGNYYVKQSANGSILYKINIITKTATIINLVNASNVAFSFISFDLAYYITNNKLYTVNPTNGDLFSIDLNTATLGRVTNVGGGNGSAVNYGAMFGSPTGIYGLGNSGLGLSKFDVTTGARATIYSTATLQGLDGVHCSTAPIVTPFCLQFGDFTAAGIPTQTGVSNLVGFANGWPNNVPNGFVAVESKNKGFVITRVSSASAIAVPEEGMLIYDEAANCIKLYNSSVWNCLQRSCN</sequence>
<comment type="caution">
    <text evidence="2">The sequence shown here is derived from an EMBL/GenBank/DDBJ whole genome shotgun (WGS) entry which is preliminary data.</text>
</comment>
<reference evidence="3" key="1">
    <citation type="journal article" date="2019" name="Int. J. Syst. Evol. Microbiol.">
        <title>The Global Catalogue of Microorganisms (GCM) 10K type strain sequencing project: providing services to taxonomists for standard genome sequencing and annotation.</title>
        <authorList>
            <consortium name="The Broad Institute Genomics Platform"/>
            <consortium name="The Broad Institute Genome Sequencing Center for Infectious Disease"/>
            <person name="Wu L."/>
            <person name="Ma J."/>
        </authorList>
    </citation>
    <scope>NUCLEOTIDE SEQUENCE [LARGE SCALE GENOMIC DNA]</scope>
    <source>
        <strain evidence="3">CCUG 49679</strain>
    </source>
</reference>
<evidence type="ECO:0000259" key="1">
    <source>
        <dbReference type="Pfam" id="PF21959"/>
    </source>
</evidence>
<dbReference type="Proteomes" id="UP001596287">
    <property type="component" value="Unassembled WGS sequence"/>
</dbReference>
<dbReference type="Pfam" id="PF21959">
    <property type="entry name" value="DUF6923"/>
    <property type="match status" value="1"/>
</dbReference>
<proteinExistence type="predicted"/>
<dbReference type="RefSeq" id="WP_379791395.1">
    <property type="nucleotide sequence ID" value="NZ_JBHSQB010000006.1"/>
</dbReference>
<dbReference type="InterPro" id="IPR054215">
    <property type="entry name" value="DUF6923"/>
</dbReference>
<keyword evidence="3" id="KW-1185">Reference proteome</keyword>
<organism evidence="2 3">
    <name type="scientific">Flavobacterium qiangtangense</name>
    <dbReference type="NCBI Taxonomy" id="1442595"/>
    <lineage>
        <taxon>Bacteria</taxon>
        <taxon>Pseudomonadati</taxon>
        <taxon>Bacteroidota</taxon>
        <taxon>Flavobacteriia</taxon>
        <taxon>Flavobacteriales</taxon>
        <taxon>Flavobacteriaceae</taxon>
        <taxon>Flavobacterium</taxon>
    </lineage>
</organism>
<evidence type="ECO:0000313" key="3">
    <source>
        <dbReference type="Proteomes" id="UP001596287"/>
    </source>
</evidence>
<name>A0ABW1PMU7_9FLAO</name>
<evidence type="ECO:0000313" key="2">
    <source>
        <dbReference type="EMBL" id="MFC6096539.1"/>
    </source>
</evidence>
<accession>A0ABW1PMU7</accession>
<dbReference type="EMBL" id="JBHSQB010000006">
    <property type="protein sequence ID" value="MFC6096539.1"/>
    <property type="molecule type" value="Genomic_DNA"/>
</dbReference>
<protein>
    <submittedName>
        <fullName evidence="2">DUF6923 family protein</fullName>
    </submittedName>
</protein>
<dbReference type="SUPFAM" id="SSF63825">
    <property type="entry name" value="YWTD domain"/>
    <property type="match status" value="1"/>
</dbReference>